<dbReference type="Pfam" id="PF01844">
    <property type="entry name" value="HNH"/>
    <property type="match status" value="1"/>
</dbReference>
<evidence type="ECO:0000256" key="1">
    <source>
        <dbReference type="ARBA" id="ARBA00022722"/>
    </source>
</evidence>
<dbReference type="Proteomes" id="UP001220377">
    <property type="component" value="Chromosome"/>
</dbReference>
<comment type="similarity">
    <text evidence="3">Belongs to the HNH nuclease family.</text>
</comment>
<proteinExistence type="inferred from homology"/>
<accession>A0ABY7X117</accession>
<protein>
    <recommendedName>
        <fullName evidence="4">Putative HNH nuclease YajD</fullName>
    </recommendedName>
</protein>
<name>A0ABY7X117_9LACO</name>
<keyword evidence="6" id="KW-0255">Endonuclease</keyword>
<dbReference type="PANTHER" id="PTHR41286:SF1">
    <property type="entry name" value="HNH NUCLEASE YAJD-RELATED"/>
    <property type="match status" value="1"/>
</dbReference>
<evidence type="ECO:0000313" key="6">
    <source>
        <dbReference type="EMBL" id="WDF83860.1"/>
    </source>
</evidence>
<evidence type="ECO:0000256" key="3">
    <source>
        <dbReference type="ARBA" id="ARBA00038412"/>
    </source>
</evidence>
<dbReference type="Gene3D" id="1.10.30.50">
    <property type="match status" value="1"/>
</dbReference>
<dbReference type="CDD" id="cd00085">
    <property type="entry name" value="HNHc"/>
    <property type="match status" value="1"/>
</dbReference>
<keyword evidence="1" id="KW-0540">Nuclease</keyword>
<dbReference type="EMBL" id="CP117884">
    <property type="protein sequence ID" value="WDF83860.1"/>
    <property type="molecule type" value="Genomic_DNA"/>
</dbReference>
<keyword evidence="7" id="KW-1185">Reference proteome</keyword>
<evidence type="ECO:0000256" key="4">
    <source>
        <dbReference type="ARBA" id="ARBA00040194"/>
    </source>
</evidence>
<sequence>MRFCDRHKLPLRAPWLRTDYTTRQATGGRYFTFYKSKQWERLSYSYRLKHPLCEWCERRGLYVPVAVVDHITPIRVDWSRRYDESNLQSLCAECHSIKSHDDIIKYHLPTLKHDDTT</sequence>
<evidence type="ECO:0000259" key="5">
    <source>
        <dbReference type="SMART" id="SM00507"/>
    </source>
</evidence>
<dbReference type="SMART" id="SM00507">
    <property type="entry name" value="HNHc"/>
    <property type="match status" value="1"/>
</dbReference>
<organism evidence="6 7">
    <name type="scientific">Lacticaseibacillus pabuli</name>
    <dbReference type="NCBI Taxonomy" id="3025672"/>
    <lineage>
        <taxon>Bacteria</taxon>
        <taxon>Bacillati</taxon>
        <taxon>Bacillota</taxon>
        <taxon>Bacilli</taxon>
        <taxon>Lactobacillales</taxon>
        <taxon>Lactobacillaceae</taxon>
        <taxon>Lacticaseibacillus</taxon>
    </lineage>
</organism>
<evidence type="ECO:0000313" key="7">
    <source>
        <dbReference type="Proteomes" id="UP001220377"/>
    </source>
</evidence>
<dbReference type="InterPro" id="IPR003615">
    <property type="entry name" value="HNH_nuc"/>
</dbReference>
<evidence type="ECO:0000256" key="2">
    <source>
        <dbReference type="ARBA" id="ARBA00022801"/>
    </source>
</evidence>
<gene>
    <name evidence="6" type="ORF">PQ472_00145</name>
</gene>
<dbReference type="GO" id="GO:0004519">
    <property type="term" value="F:endonuclease activity"/>
    <property type="evidence" value="ECO:0007669"/>
    <property type="project" value="UniProtKB-KW"/>
</dbReference>
<dbReference type="InterPro" id="IPR002711">
    <property type="entry name" value="HNH"/>
</dbReference>
<keyword evidence="2" id="KW-0378">Hydrolase</keyword>
<feature type="domain" description="HNH nuclease" evidence="5">
    <location>
        <begin position="42"/>
        <end position="96"/>
    </location>
</feature>
<dbReference type="PANTHER" id="PTHR41286">
    <property type="entry name" value="HNH NUCLEASE YAJD-RELATED"/>
    <property type="match status" value="1"/>
</dbReference>
<reference evidence="6 7" key="1">
    <citation type="submission" date="2023-02" db="EMBL/GenBank/DDBJ databases">
        <title>Genome sequence of Lacticaseibacillus sp. KACC 23028.</title>
        <authorList>
            <person name="Kim S."/>
            <person name="Heo J."/>
            <person name="Kwon S.-W."/>
        </authorList>
    </citation>
    <scope>NUCLEOTIDE SEQUENCE [LARGE SCALE GENOMIC DNA]</scope>
    <source>
        <strain evidence="6 7">KACC 23028</strain>
    </source>
</reference>